<keyword evidence="2" id="KW-1185">Reference proteome</keyword>
<dbReference type="RefSeq" id="WP_348736788.1">
    <property type="nucleotide sequence ID" value="NZ_CAXJRC010000003.1"/>
</dbReference>
<dbReference type="Proteomes" id="UP001497602">
    <property type="component" value="Unassembled WGS sequence"/>
</dbReference>
<reference evidence="1 2" key="1">
    <citation type="submission" date="2024-05" db="EMBL/GenBank/DDBJ databases">
        <authorList>
            <person name="Duchaud E."/>
        </authorList>
    </citation>
    <scope>NUCLEOTIDE SEQUENCE [LARGE SCALE GENOMIC DNA]</scope>
    <source>
        <strain evidence="1">Ena-SAMPLE-TAB-13-05-2024-13:56:06:370-140305</strain>
    </source>
</reference>
<evidence type="ECO:0000313" key="2">
    <source>
        <dbReference type="Proteomes" id="UP001497602"/>
    </source>
</evidence>
<dbReference type="PANTHER" id="PTHR41260:SF1">
    <property type="entry name" value="PROTEIN ECSC"/>
    <property type="match status" value="1"/>
</dbReference>
<proteinExistence type="predicted"/>
<evidence type="ECO:0000313" key="1">
    <source>
        <dbReference type="EMBL" id="CAL2105025.1"/>
    </source>
</evidence>
<dbReference type="EMBL" id="CAXJRC010000003">
    <property type="protein sequence ID" value="CAL2105025.1"/>
    <property type="molecule type" value="Genomic_DNA"/>
</dbReference>
<dbReference type="Pfam" id="PF12787">
    <property type="entry name" value="EcsC"/>
    <property type="match status" value="1"/>
</dbReference>
<sequence>MNQTKNVISDKDLKELKHAKELLESPGLAAKITQHLDSPIEKGLKLLPSNFSTKLGHITKNSLLKATDAAIFTINNQSSKKTTNTLHKIAAGATGTIGGIFGLAGLAFELPITTTIILRSIADIARFHGETLNKPEAKLACLEVFALGKETTEKTNVESSYYSTRTILANSITNVSKYITEQGIAQEGTPLFFKFITKIAEKFGIQITEKTIAQSLPIVGAAGGAIINTLFIDHFQDMATGHFIVRKLERKYNAKLVKHAYENM</sequence>
<dbReference type="InterPro" id="IPR024787">
    <property type="entry name" value="EcsC"/>
</dbReference>
<accession>A0ABP1F3H7</accession>
<organism evidence="1 2">
    <name type="scientific">Tenacibaculum vairaonense</name>
    <dbReference type="NCBI Taxonomy" id="3137860"/>
    <lineage>
        <taxon>Bacteria</taxon>
        <taxon>Pseudomonadati</taxon>
        <taxon>Bacteroidota</taxon>
        <taxon>Flavobacteriia</taxon>
        <taxon>Flavobacteriales</taxon>
        <taxon>Flavobacteriaceae</taxon>
        <taxon>Tenacibaculum</taxon>
    </lineage>
</organism>
<comment type="caution">
    <text evidence="1">The sequence shown here is derived from an EMBL/GenBank/DDBJ whole genome shotgun (WGS) entry which is preliminary data.</text>
</comment>
<gene>
    <name evidence="1" type="ORF">T190115A13A_120020</name>
</gene>
<dbReference type="PANTHER" id="PTHR41260">
    <property type="entry name" value="PROTEIN ECSC"/>
    <property type="match status" value="1"/>
</dbReference>
<name>A0ABP1F3H7_9FLAO</name>
<protein>
    <submittedName>
        <fullName evidence="1">EcsC family protein</fullName>
    </submittedName>
</protein>